<dbReference type="EMBL" id="JBIAXI010000022">
    <property type="protein sequence ID" value="MFF4777145.1"/>
    <property type="molecule type" value="Genomic_DNA"/>
</dbReference>
<evidence type="ECO:0000313" key="1">
    <source>
        <dbReference type="EMBL" id="MFF4777145.1"/>
    </source>
</evidence>
<proteinExistence type="predicted"/>
<reference evidence="1 2" key="1">
    <citation type="submission" date="2024-10" db="EMBL/GenBank/DDBJ databases">
        <title>The Natural Products Discovery Center: Release of the First 8490 Sequenced Strains for Exploring Actinobacteria Biosynthetic Diversity.</title>
        <authorList>
            <person name="Kalkreuter E."/>
            <person name="Kautsar S.A."/>
            <person name="Yang D."/>
            <person name="Bader C.D."/>
            <person name="Teijaro C.N."/>
            <person name="Fluegel L."/>
            <person name="Davis C.M."/>
            <person name="Simpson J.R."/>
            <person name="Lauterbach L."/>
            <person name="Steele A.D."/>
            <person name="Gui C."/>
            <person name="Meng S."/>
            <person name="Li G."/>
            <person name="Viehrig K."/>
            <person name="Ye F."/>
            <person name="Su P."/>
            <person name="Kiefer A.F."/>
            <person name="Nichols A."/>
            <person name="Cepeda A.J."/>
            <person name="Yan W."/>
            <person name="Fan B."/>
            <person name="Jiang Y."/>
            <person name="Adhikari A."/>
            <person name="Zheng C.-J."/>
            <person name="Schuster L."/>
            <person name="Cowan T.M."/>
            <person name="Smanski M.J."/>
            <person name="Chevrette M.G."/>
            <person name="De Carvalho L.P.S."/>
            <person name="Shen B."/>
        </authorList>
    </citation>
    <scope>NUCLEOTIDE SEQUENCE [LARGE SCALE GENOMIC DNA]</scope>
    <source>
        <strain evidence="1 2">NPDC001281</strain>
    </source>
</reference>
<name>A0ABW6VD43_MICFU</name>
<protein>
    <submittedName>
        <fullName evidence="1">Uncharacterized protein</fullName>
    </submittedName>
</protein>
<organism evidence="1 2">
    <name type="scientific">Microtetraspora fusca</name>
    <dbReference type="NCBI Taxonomy" id="1997"/>
    <lineage>
        <taxon>Bacteria</taxon>
        <taxon>Bacillati</taxon>
        <taxon>Actinomycetota</taxon>
        <taxon>Actinomycetes</taxon>
        <taxon>Streptosporangiales</taxon>
        <taxon>Streptosporangiaceae</taxon>
        <taxon>Microtetraspora</taxon>
    </lineage>
</organism>
<sequence length="44" mass="4609">MKLATIRTAAVRVGEHPRHLAAGARPVTRAEGVGENRDVMAGEG</sequence>
<accession>A0ABW6VD43</accession>
<dbReference type="RefSeq" id="WP_387345571.1">
    <property type="nucleotide sequence ID" value="NZ_JBIAXI010000022.1"/>
</dbReference>
<dbReference type="Proteomes" id="UP001602119">
    <property type="component" value="Unassembled WGS sequence"/>
</dbReference>
<keyword evidence="2" id="KW-1185">Reference proteome</keyword>
<comment type="caution">
    <text evidence="1">The sequence shown here is derived from an EMBL/GenBank/DDBJ whole genome shotgun (WGS) entry which is preliminary data.</text>
</comment>
<gene>
    <name evidence="1" type="ORF">ACFY05_30235</name>
</gene>
<evidence type="ECO:0000313" key="2">
    <source>
        <dbReference type="Proteomes" id="UP001602119"/>
    </source>
</evidence>